<feature type="region of interest" description="Disordered" evidence="6">
    <location>
        <begin position="382"/>
        <end position="401"/>
    </location>
</feature>
<name>T1HKQ1_RHOPR</name>
<evidence type="ECO:0000256" key="6">
    <source>
        <dbReference type="SAM" id="MobiDB-lite"/>
    </source>
</evidence>
<dbReference type="GO" id="GO:0031573">
    <property type="term" value="P:mitotic intra-S DNA damage checkpoint signaling"/>
    <property type="evidence" value="ECO:0007669"/>
    <property type="project" value="TreeGrafter"/>
</dbReference>
<dbReference type="VEuPathDB" id="VectorBase:RPRC004625"/>
<sequence length="865" mass="97352">MNFKKSFEVSPELKNLLPVPRFFFLCFSGPKKPTRNFLLENVKNLRQMQQQISATKKVLEVQAKQKSSVPKCRSEFTVLKGINKPVWIKYNQSTVEKKLTGRSANSSTSVIDFVDDAPLKKNSTPKQFTDQGIQTSPPKLQDTIDNESSNVNLTSPKLIKAQGNISKNEPVSRDSSINTNEKTINKVTKDAVINFVELNRRMEYKCKISKEKPDPNGIPQNYQLGELPRYLKDRKKTNILSPEESEEASATSNERLIEHPPLERDARSGYVLLSDEERLEHLKMMNKHYEDLLLQFNQLPVRSDSLKARQRSAASDVRMFRSRNDRSKRIICAGQASSTLLGNSSTSSLSQISYTESDVSSQKVQSQKDLFDSESISTIVNGNKSQKIQSTTSPLKQKTGDKSAAEKVLEMLSTPPLESCSSKKQNISKLPSSLEPMNTLKTSNDFMLLLKDAGMILCEDGVHNILNQAIFVRDLTKLLKNGGENRVNRFIKYLEEYLADKDLFLKSLAPTKTEADCIIARGEYQECLIRLLLMVNVLQSKLAQYLLDRLAGLILSDADQSSNEGVMWVRLILQAMRCLPYTDASITFTKTLFDIIHAVPVTMVQHEIINCIPDLIRDEQRDSVAKELMELMKWKPFLTPSILTAFGNLCLEGNSLYEVKISLVKSLRRGPLDHIPTFVKFILKAPVDGHIDEFLNGIRSELVICHADGPALADYMRAREVTASEVSSTLIKIFEKVKDSILQNQKLADAILKNVTKVKSHTSHKPVDMVMLLLLHSIAMCPSKKKVIVTATRGRIRHGYFKQSLISDTISALAGMGKEHRKAIVIEIIDNVKIFTKNARPSLDLLHELTTKHAAKMAPFLTLIM</sequence>
<evidence type="ECO:0000259" key="7">
    <source>
        <dbReference type="Pfam" id="PF13864"/>
    </source>
</evidence>
<dbReference type="Pfam" id="PF14631">
    <property type="entry name" value="FancD2"/>
    <property type="match status" value="1"/>
</dbReference>
<keyword evidence="3" id="KW-0832">Ubl conjugation</keyword>
<organism evidence="8 9">
    <name type="scientific">Rhodnius prolixus</name>
    <name type="common">Triatomid bug</name>
    <dbReference type="NCBI Taxonomy" id="13249"/>
    <lineage>
        <taxon>Eukaryota</taxon>
        <taxon>Metazoa</taxon>
        <taxon>Ecdysozoa</taxon>
        <taxon>Arthropoda</taxon>
        <taxon>Hexapoda</taxon>
        <taxon>Insecta</taxon>
        <taxon>Pterygota</taxon>
        <taxon>Neoptera</taxon>
        <taxon>Paraneoptera</taxon>
        <taxon>Hemiptera</taxon>
        <taxon>Heteroptera</taxon>
        <taxon>Panheteroptera</taxon>
        <taxon>Cimicomorpha</taxon>
        <taxon>Reduviidae</taxon>
        <taxon>Triatominae</taxon>
        <taxon>Rhodnius</taxon>
    </lineage>
</organism>
<dbReference type="Pfam" id="PF13864">
    <property type="entry name" value="Enkurin"/>
    <property type="match status" value="1"/>
</dbReference>
<accession>T1HKQ1</accession>
<evidence type="ECO:0000256" key="2">
    <source>
        <dbReference type="ARBA" id="ARBA00022499"/>
    </source>
</evidence>
<evidence type="ECO:0000256" key="4">
    <source>
        <dbReference type="ARBA" id="ARBA00023242"/>
    </source>
</evidence>
<proteinExistence type="inferred from homology"/>
<feature type="region of interest" description="Disordered" evidence="6">
    <location>
        <begin position="210"/>
        <end position="229"/>
    </location>
</feature>
<dbReference type="PANTHER" id="PTHR32086:SF0">
    <property type="entry name" value="FANCONI ANEMIA GROUP D2 PROTEIN"/>
    <property type="match status" value="1"/>
</dbReference>
<dbReference type="GO" id="GO:0007129">
    <property type="term" value="P:homologous chromosome pairing at meiosis"/>
    <property type="evidence" value="ECO:0007669"/>
    <property type="project" value="TreeGrafter"/>
</dbReference>
<dbReference type="PANTHER" id="PTHR32086">
    <property type="entry name" value="FANCONI ANEMIA GROUP D2 PROTEIN"/>
    <property type="match status" value="1"/>
</dbReference>
<dbReference type="InterPro" id="IPR027012">
    <property type="entry name" value="Enkurin_dom"/>
</dbReference>
<dbReference type="HOGENOM" id="CLU_331390_0_0_1"/>
<evidence type="ECO:0000256" key="3">
    <source>
        <dbReference type="ARBA" id="ARBA00022843"/>
    </source>
</evidence>
<dbReference type="AlphaFoldDB" id="T1HKQ1"/>
<dbReference type="STRING" id="13249.T1HKQ1"/>
<keyword evidence="2" id="KW-1017">Isopeptide bond</keyword>
<dbReference type="InterPro" id="IPR029448">
    <property type="entry name" value="FANCD2"/>
</dbReference>
<comment type="similarity">
    <text evidence="5">Belongs to the Fanconi anemia protein FANCD2 family.</text>
</comment>
<evidence type="ECO:0000313" key="8">
    <source>
        <dbReference type="EnsemblMetazoa" id="RPRC004625-PA"/>
    </source>
</evidence>
<dbReference type="eggNOG" id="KOG4712">
    <property type="taxonomic scope" value="Eukaryota"/>
</dbReference>
<evidence type="ECO:0000256" key="1">
    <source>
        <dbReference type="ARBA" id="ARBA00004123"/>
    </source>
</evidence>
<feature type="compositionally biased region" description="Polar residues" evidence="6">
    <location>
        <begin position="382"/>
        <end position="396"/>
    </location>
</feature>
<comment type="subcellular location">
    <subcellularLocation>
        <location evidence="1">Nucleus</location>
    </subcellularLocation>
</comment>
<dbReference type="GO" id="GO:0005634">
    <property type="term" value="C:nucleus"/>
    <property type="evidence" value="ECO:0007669"/>
    <property type="project" value="UniProtKB-SubCell"/>
</dbReference>
<dbReference type="EMBL" id="ACPB03024365">
    <property type="status" value="NOT_ANNOTATED_CDS"/>
    <property type="molecule type" value="Genomic_DNA"/>
</dbReference>
<dbReference type="InParanoid" id="T1HKQ1"/>
<dbReference type="EnsemblMetazoa" id="RPRC004625-RA">
    <property type="protein sequence ID" value="RPRC004625-PA"/>
    <property type="gene ID" value="RPRC004625"/>
</dbReference>
<feature type="region of interest" description="Disordered" evidence="6">
    <location>
        <begin position="237"/>
        <end position="256"/>
    </location>
</feature>
<evidence type="ECO:0000256" key="5">
    <source>
        <dbReference type="ARBA" id="ARBA00093456"/>
    </source>
</evidence>
<keyword evidence="4" id="KW-0539">Nucleus</keyword>
<feature type="compositionally biased region" description="Polar residues" evidence="6">
    <location>
        <begin position="123"/>
        <end position="138"/>
    </location>
</feature>
<dbReference type="GO" id="GO:0036297">
    <property type="term" value="P:interstrand cross-link repair"/>
    <property type="evidence" value="ECO:0007669"/>
    <property type="project" value="TreeGrafter"/>
</dbReference>
<reference evidence="8" key="1">
    <citation type="submission" date="2015-05" db="UniProtKB">
        <authorList>
            <consortium name="EnsemblMetazoa"/>
        </authorList>
    </citation>
    <scope>IDENTIFICATION</scope>
</reference>
<keyword evidence="9" id="KW-1185">Reference proteome</keyword>
<feature type="domain" description="Enkurin" evidence="7">
    <location>
        <begin position="225"/>
        <end position="316"/>
    </location>
</feature>
<dbReference type="Proteomes" id="UP000015103">
    <property type="component" value="Unassembled WGS sequence"/>
</dbReference>
<protein>
    <submittedName>
        <fullName evidence="8">Enkurin domain-containing protein</fullName>
    </submittedName>
</protein>
<evidence type="ECO:0000313" key="9">
    <source>
        <dbReference type="Proteomes" id="UP000015103"/>
    </source>
</evidence>
<dbReference type="GO" id="GO:0000793">
    <property type="term" value="C:condensed chromosome"/>
    <property type="evidence" value="ECO:0007669"/>
    <property type="project" value="TreeGrafter"/>
</dbReference>
<dbReference type="GO" id="GO:1990918">
    <property type="term" value="P:double-strand break repair involved in meiotic recombination"/>
    <property type="evidence" value="ECO:0007669"/>
    <property type="project" value="TreeGrafter"/>
</dbReference>
<dbReference type="GO" id="GO:0070182">
    <property type="term" value="F:DNA polymerase binding"/>
    <property type="evidence" value="ECO:0007669"/>
    <property type="project" value="TreeGrafter"/>
</dbReference>
<feature type="region of interest" description="Disordered" evidence="6">
    <location>
        <begin position="123"/>
        <end position="150"/>
    </location>
</feature>